<accession>A0A0C3JKQ1</accession>
<gene>
    <name evidence="1" type="ORF">M404DRAFT_858034</name>
</gene>
<dbReference type="AlphaFoldDB" id="A0A0C3JKQ1"/>
<dbReference type="InParanoid" id="A0A0C3JKQ1"/>
<organism evidence="1 2">
    <name type="scientific">Pisolithus tinctorius Marx 270</name>
    <dbReference type="NCBI Taxonomy" id="870435"/>
    <lineage>
        <taxon>Eukaryota</taxon>
        <taxon>Fungi</taxon>
        <taxon>Dikarya</taxon>
        <taxon>Basidiomycota</taxon>
        <taxon>Agaricomycotina</taxon>
        <taxon>Agaricomycetes</taxon>
        <taxon>Agaricomycetidae</taxon>
        <taxon>Boletales</taxon>
        <taxon>Sclerodermatineae</taxon>
        <taxon>Pisolithaceae</taxon>
        <taxon>Pisolithus</taxon>
    </lineage>
</organism>
<reference evidence="1 2" key="1">
    <citation type="submission" date="2014-04" db="EMBL/GenBank/DDBJ databases">
        <authorList>
            <consortium name="DOE Joint Genome Institute"/>
            <person name="Kuo A."/>
            <person name="Kohler A."/>
            <person name="Costa M.D."/>
            <person name="Nagy L.G."/>
            <person name="Floudas D."/>
            <person name="Copeland A."/>
            <person name="Barry K.W."/>
            <person name="Cichocki N."/>
            <person name="Veneault-Fourrey C."/>
            <person name="LaButti K."/>
            <person name="Lindquist E.A."/>
            <person name="Lipzen A."/>
            <person name="Lundell T."/>
            <person name="Morin E."/>
            <person name="Murat C."/>
            <person name="Sun H."/>
            <person name="Tunlid A."/>
            <person name="Henrissat B."/>
            <person name="Grigoriev I.V."/>
            <person name="Hibbett D.S."/>
            <person name="Martin F."/>
            <person name="Nordberg H.P."/>
            <person name="Cantor M.N."/>
            <person name="Hua S.X."/>
        </authorList>
    </citation>
    <scope>NUCLEOTIDE SEQUENCE [LARGE SCALE GENOMIC DNA]</scope>
    <source>
        <strain evidence="1 2">Marx 270</strain>
    </source>
</reference>
<name>A0A0C3JKQ1_PISTI</name>
<keyword evidence="2" id="KW-1185">Reference proteome</keyword>
<dbReference type="Proteomes" id="UP000054217">
    <property type="component" value="Unassembled WGS sequence"/>
</dbReference>
<evidence type="ECO:0000313" key="1">
    <source>
        <dbReference type="EMBL" id="KIN98151.1"/>
    </source>
</evidence>
<protein>
    <submittedName>
        <fullName evidence="1">Uncharacterized protein</fullName>
    </submittedName>
</protein>
<dbReference type="HOGENOM" id="CLU_2574858_0_0_1"/>
<evidence type="ECO:0000313" key="2">
    <source>
        <dbReference type="Proteomes" id="UP000054217"/>
    </source>
</evidence>
<proteinExistence type="predicted"/>
<sequence>MQGPNAILLPQEPTLPCSYHSSIFNAVRTSTLQHINRPYRRISNPRLSTSEKALYQRSYGRILGRHIGSGRGRLKATTGRT</sequence>
<reference evidence="2" key="2">
    <citation type="submission" date="2015-01" db="EMBL/GenBank/DDBJ databases">
        <title>Evolutionary Origins and Diversification of the Mycorrhizal Mutualists.</title>
        <authorList>
            <consortium name="DOE Joint Genome Institute"/>
            <consortium name="Mycorrhizal Genomics Consortium"/>
            <person name="Kohler A."/>
            <person name="Kuo A."/>
            <person name="Nagy L.G."/>
            <person name="Floudas D."/>
            <person name="Copeland A."/>
            <person name="Barry K.W."/>
            <person name="Cichocki N."/>
            <person name="Veneault-Fourrey C."/>
            <person name="LaButti K."/>
            <person name="Lindquist E.A."/>
            <person name="Lipzen A."/>
            <person name="Lundell T."/>
            <person name="Morin E."/>
            <person name="Murat C."/>
            <person name="Riley R."/>
            <person name="Ohm R."/>
            <person name="Sun H."/>
            <person name="Tunlid A."/>
            <person name="Henrissat B."/>
            <person name="Grigoriev I.V."/>
            <person name="Hibbett D.S."/>
            <person name="Martin F."/>
        </authorList>
    </citation>
    <scope>NUCLEOTIDE SEQUENCE [LARGE SCALE GENOMIC DNA]</scope>
    <source>
        <strain evidence="2">Marx 270</strain>
    </source>
</reference>
<dbReference type="EMBL" id="KN832018">
    <property type="protein sequence ID" value="KIN98151.1"/>
    <property type="molecule type" value="Genomic_DNA"/>
</dbReference>